<dbReference type="InterPro" id="IPR028087">
    <property type="entry name" value="Tad_N"/>
</dbReference>
<dbReference type="AlphaFoldDB" id="K0PP20"/>
<dbReference type="Pfam" id="PF13400">
    <property type="entry name" value="Tad"/>
    <property type="match status" value="1"/>
</dbReference>
<dbReference type="STRING" id="1211777.BN77_2771"/>
<evidence type="ECO:0000313" key="4">
    <source>
        <dbReference type="Proteomes" id="UP000009319"/>
    </source>
</evidence>
<dbReference type="eggNOG" id="COG4961">
    <property type="taxonomic scope" value="Bacteria"/>
</dbReference>
<reference evidence="3 4" key="1">
    <citation type="journal article" date="2013" name="Genome Announc.">
        <title>Draft Genome Sequence of Rhizobium mesoamericanum STM3625, a Nitrogen-Fixing Symbiont of Mimosa pudica Isolated in French Guiana (South America).</title>
        <authorList>
            <person name="Moulin L."/>
            <person name="Mornico D."/>
            <person name="Melkonian R."/>
            <person name="Klonowska A."/>
        </authorList>
    </citation>
    <scope>NUCLEOTIDE SEQUENCE [LARGE SCALE GENOMIC DNA]</scope>
    <source>
        <strain evidence="3 4">STM3625</strain>
    </source>
</reference>
<feature type="domain" description="Putative Flp pilus-assembly TadG-like N-terminal" evidence="2">
    <location>
        <begin position="23"/>
        <end position="70"/>
    </location>
</feature>
<organism evidence="3 4">
    <name type="scientific">Rhizobium mesoamericanum STM3625</name>
    <dbReference type="NCBI Taxonomy" id="1211777"/>
    <lineage>
        <taxon>Bacteria</taxon>
        <taxon>Pseudomonadati</taxon>
        <taxon>Pseudomonadota</taxon>
        <taxon>Alphaproteobacteria</taxon>
        <taxon>Hyphomicrobiales</taxon>
        <taxon>Rhizobiaceae</taxon>
        <taxon>Rhizobium/Agrobacterium group</taxon>
        <taxon>Rhizobium</taxon>
    </lineage>
</organism>
<keyword evidence="4" id="KW-1185">Reference proteome</keyword>
<proteinExistence type="predicted"/>
<keyword evidence="1" id="KW-0812">Transmembrane</keyword>
<feature type="transmembrane region" description="Helical" evidence="1">
    <location>
        <begin position="21"/>
        <end position="43"/>
    </location>
</feature>
<keyword evidence="1" id="KW-0472">Membrane</keyword>
<dbReference type="HOGENOM" id="CLU_046706_1_0_5"/>
<dbReference type="Proteomes" id="UP000009319">
    <property type="component" value="Unassembled WGS sequence"/>
</dbReference>
<dbReference type="EMBL" id="CANI01000018">
    <property type="protein sequence ID" value="CCM75608.1"/>
    <property type="molecule type" value="Genomic_DNA"/>
</dbReference>
<evidence type="ECO:0000256" key="1">
    <source>
        <dbReference type="SAM" id="Phobius"/>
    </source>
</evidence>
<evidence type="ECO:0000313" key="3">
    <source>
        <dbReference type="EMBL" id="CCM75608.1"/>
    </source>
</evidence>
<keyword evidence="1" id="KW-1133">Transmembrane helix</keyword>
<protein>
    <recommendedName>
        <fullName evidence="2">Putative Flp pilus-assembly TadG-like N-terminal domain-containing protein</fullName>
    </recommendedName>
</protein>
<dbReference type="InterPro" id="IPR011050">
    <property type="entry name" value="Pectin_lyase_fold/virulence"/>
</dbReference>
<dbReference type="SUPFAM" id="SSF51126">
    <property type="entry name" value="Pectin lyase-like"/>
    <property type="match status" value="1"/>
</dbReference>
<gene>
    <name evidence="3" type="ORF">BN77_2771</name>
</gene>
<sequence>MLRVSVGLLRRKKIVDFIHDSSGAYLIIFALSLPVLIGLIGLGTDYGLWTYKQQEMQSATDAAAVSGAAAYTNSGDAPVQSQVNAITASYGLVNGQNNVVISIHRPPTQGSYAGNNSAIEVVAQQPMDLLFSALWLDEAFVVTTRSVAMSNAANACVLALNETANAAASAQGTASVTLNNCSLVANSTSSTSVNVGGSALIQALSVGAVGGISGLGGIKASEGTATGISPVTDPYADVAIPTYSGCTSNGKQNIKGKTTLQPGVYCGDITVNAGAVLTLNPGIYILDRASLKVNGGATLIGHGVTIIFTSSTGSNYGTASINGGAILDLTPPLTGSTAGLVIFGDRHMPAGTAFSFNGGATQSLTGSIYLPKAAVSYSGGNTATNACIKIIADTVTFTGNSNLSIDCSSYPTRAIGSAAGKLVE</sequence>
<evidence type="ECO:0000259" key="2">
    <source>
        <dbReference type="Pfam" id="PF13400"/>
    </source>
</evidence>
<name>K0PP20_9HYPH</name>
<accession>K0PP20</accession>
<comment type="caution">
    <text evidence="3">The sequence shown here is derived from an EMBL/GenBank/DDBJ whole genome shotgun (WGS) entry which is preliminary data.</text>
</comment>